<keyword evidence="2" id="KW-1185">Reference proteome</keyword>
<dbReference type="Proteomes" id="UP001642540">
    <property type="component" value="Unassembled WGS sequence"/>
</dbReference>
<comment type="caution">
    <text evidence="1">The sequence shown here is derived from an EMBL/GenBank/DDBJ whole genome shotgun (WGS) entry which is preliminary data.</text>
</comment>
<accession>A0ABP1REM8</accession>
<evidence type="ECO:0000313" key="1">
    <source>
        <dbReference type="EMBL" id="CAL8122390.1"/>
    </source>
</evidence>
<evidence type="ECO:0000313" key="2">
    <source>
        <dbReference type="Proteomes" id="UP001642540"/>
    </source>
</evidence>
<gene>
    <name evidence="1" type="ORF">ODALV1_LOCUS19780</name>
</gene>
<proteinExistence type="predicted"/>
<reference evidence="1 2" key="1">
    <citation type="submission" date="2024-08" db="EMBL/GenBank/DDBJ databases">
        <authorList>
            <person name="Cucini C."/>
            <person name="Frati F."/>
        </authorList>
    </citation>
    <scope>NUCLEOTIDE SEQUENCE [LARGE SCALE GENOMIC DNA]</scope>
</reference>
<organism evidence="1 2">
    <name type="scientific">Orchesella dallaii</name>
    <dbReference type="NCBI Taxonomy" id="48710"/>
    <lineage>
        <taxon>Eukaryota</taxon>
        <taxon>Metazoa</taxon>
        <taxon>Ecdysozoa</taxon>
        <taxon>Arthropoda</taxon>
        <taxon>Hexapoda</taxon>
        <taxon>Collembola</taxon>
        <taxon>Entomobryomorpha</taxon>
        <taxon>Entomobryoidea</taxon>
        <taxon>Orchesellidae</taxon>
        <taxon>Orchesellinae</taxon>
        <taxon>Orchesella</taxon>
    </lineage>
</organism>
<dbReference type="EMBL" id="CAXLJM020000068">
    <property type="protein sequence ID" value="CAL8122390.1"/>
    <property type="molecule type" value="Genomic_DNA"/>
</dbReference>
<protein>
    <submittedName>
        <fullName evidence="1">Uncharacterized protein</fullName>
    </submittedName>
</protein>
<sequence>MRPIVAARTKMNSNHNNEENANVLITENQINNNSIGDELKVQFRGNDLLNNCSSCDDDITKSQKKTKNMNSA</sequence>
<name>A0ABP1REM8_9HEXA</name>